<evidence type="ECO:0000313" key="2">
    <source>
        <dbReference type="Proteomes" id="UP000466332"/>
    </source>
</evidence>
<dbReference type="EMBL" id="WWCS01000011">
    <property type="protein sequence ID" value="MYN41262.1"/>
    <property type="molecule type" value="Genomic_DNA"/>
</dbReference>
<dbReference type="InterPro" id="IPR021733">
    <property type="entry name" value="DUF3304"/>
</dbReference>
<sequence length="155" mass="16882">MNIGSEMKRASPLILISFALVIVIVGCAVHRTQAGLSEKATAQIGIVNHTGSYIYSASVNGAGGGNMARWGIGFANICCTSIPRAWHPGMKVLVRWNMPIGTKDMVKEKVVLVEKYDVSGSIYMHFFPNDEVRVVVSRFYPGSAEYPIQHLGNPN</sequence>
<dbReference type="RefSeq" id="WP_161046228.1">
    <property type="nucleotide sequence ID" value="NZ_WWCS01000011.1"/>
</dbReference>
<reference evidence="1 2" key="1">
    <citation type="submission" date="2019-12" db="EMBL/GenBank/DDBJ databases">
        <title>Novel species isolated from a subtropical stream in China.</title>
        <authorList>
            <person name="Lu H."/>
        </authorList>
    </citation>
    <scope>NUCLEOTIDE SEQUENCE [LARGE SCALE GENOMIC DNA]</scope>
    <source>
        <strain evidence="1 2">FT109W</strain>
    </source>
</reference>
<accession>A0ABW9WJC2</accession>
<evidence type="ECO:0000313" key="1">
    <source>
        <dbReference type="EMBL" id="MYN41262.1"/>
    </source>
</evidence>
<dbReference type="Proteomes" id="UP000466332">
    <property type="component" value="Unassembled WGS sequence"/>
</dbReference>
<gene>
    <name evidence="1" type="ORF">GTP55_18015</name>
</gene>
<comment type="caution">
    <text evidence="1">The sequence shown here is derived from an EMBL/GenBank/DDBJ whole genome shotgun (WGS) entry which is preliminary data.</text>
</comment>
<protein>
    <submittedName>
        <fullName evidence="1">DUF3304 domain-containing protein</fullName>
    </submittedName>
</protein>
<keyword evidence="2" id="KW-1185">Reference proteome</keyword>
<organism evidence="1 2">
    <name type="scientific">Duganella margarita</name>
    <dbReference type="NCBI Taxonomy" id="2692170"/>
    <lineage>
        <taxon>Bacteria</taxon>
        <taxon>Pseudomonadati</taxon>
        <taxon>Pseudomonadota</taxon>
        <taxon>Betaproteobacteria</taxon>
        <taxon>Burkholderiales</taxon>
        <taxon>Oxalobacteraceae</taxon>
        <taxon>Telluria group</taxon>
        <taxon>Duganella</taxon>
    </lineage>
</organism>
<proteinExistence type="predicted"/>
<name>A0ABW9WJC2_9BURK</name>
<dbReference type="Pfam" id="PF11745">
    <property type="entry name" value="DUF3304"/>
    <property type="match status" value="1"/>
</dbReference>